<evidence type="ECO:0000259" key="8">
    <source>
        <dbReference type="PROSITE" id="PS50850"/>
    </source>
</evidence>
<keyword evidence="2" id="KW-0813">Transport</keyword>
<feature type="transmembrane region" description="Helical" evidence="7">
    <location>
        <begin position="103"/>
        <end position="126"/>
    </location>
</feature>
<keyword evidence="4 7" id="KW-0812">Transmembrane</keyword>
<evidence type="ECO:0000256" key="4">
    <source>
        <dbReference type="ARBA" id="ARBA00022692"/>
    </source>
</evidence>
<dbReference type="SUPFAM" id="SSF103473">
    <property type="entry name" value="MFS general substrate transporter"/>
    <property type="match status" value="1"/>
</dbReference>
<dbReference type="GO" id="GO:0022857">
    <property type="term" value="F:transmembrane transporter activity"/>
    <property type="evidence" value="ECO:0007669"/>
    <property type="project" value="InterPro"/>
</dbReference>
<evidence type="ECO:0000256" key="1">
    <source>
        <dbReference type="ARBA" id="ARBA00004651"/>
    </source>
</evidence>
<feature type="transmembrane region" description="Helical" evidence="7">
    <location>
        <begin position="138"/>
        <end position="162"/>
    </location>
</feature>
<evidence type="ECO:0000256" key="3">
    <source>
        <dbReference type="ARBA" id="ARBA00022475"/>
    </source>
</evidence>
<dbReference type="Gene3D" id="1.20.1250.20">
    <property type="entry name" value="MFS general substrate transporter like domains"/>
    <property type="match status" value="2"/>
</dbReference>
<keyword evidence="5 7" id="KW-1133">Transmembrane helix</keyword>
<accession>A0A6B2NNH7</accession>
<evidence type="ECO:0000256" key="2">
    <source>
        <dbReference type="ARBA" id="ARBA00022448"/>
    </source>
</evidence>
<dbReference type="Pfam" id="PF07690">
    <property type="entry name" value="MFS_1"/>
    <property type="match status" value="1"/>
</dbReference>
<dbReference type="InterPro" id="IPR020846">
    <property type="entry name" value="MFS_dom"/>
</dbReference>
<dbReference type="InterPro" id="IPR036259">
    <property type="entry name" value="MFS_trans_sf"/>
</dbReference>
<evidence type="ECO:0000256" key="5">
    <source>
        <dbReference type="ARBA" id="ARBA00022989"/>
    </source>
</evidence>
<sequence length="384" mass="39526">MTAAVMTDKARRAGIAGAIACTTIFALTVGLSFPLLSLVLEDQGTSEAAIGVNAAMTPLGIMIASPFYPRLIERFGSWQVAIGSLLLSALLILALGLTRSFGAFLVLRLMLGMADVGIFIVSETWINQLARPETRGRVVGIYATALSVGFGAGPFTLALIGFQGFAPFAVGAACCLLAIGVVLAVRAQVPDVSDEAPVSPLGFLRRAPTLLAAICVYAFWEGAMLSLFPVFGLSAGLTVAVATSALSVAFLGNTVLQIPIGWLSDRTSRRQVMVLCALLTALGALLLPGLPDRLPLFLGVLFVFGATAGGIYTMAMSELGDRFSGSDLVAGNAAFAIAFGLGGMLGGPITGAAMQLTGNGGFAGVLALIFAAMAALAYLRRRRG</sequence>
<dbReference type="InterPro" id="IPR047200">
    <property type="entry name" value="MFS_YcaD-like"/>
</dbReference>
<evidence type="ECO:0000256" key="6">
    <source>
        <dbReference type="ARBA" id="ARBA00023136"/>
    </source>
</evidence>
<dbReference type="PANTHER" id="PTHR23521:SF2">
    <property type="entry name" value="TRANSPORTER MFS SUPERFAMILY"/>
    <property type="match status" value="1"/>
</dbReference>
<organism evidence="9">
    <name type="scientific">Ruegeria sp. PrR005</name>
    <dbReference type="NCBI Taxonomy" id="2706882"/>
    <lineage>
        <taxon>Bacteria</taxon>
        <taxon>Pseudomonadati</taxon>
        <taxon>Pseudomonadota</taxon>
        <taxon>Alphaproteobacteria</taxon>
        <taxon>Rhodobacterales</taxon>
        <taxon>Roseobacteraceae</taxon>
        <taxon>Ruegeria</taxon>
    </lineage>
</organism>
<dbReference type="InterPro" id="IPR011701">
    <property type="entry name" value="MFS"/>
</dbReference>
<reference evidence="9" key="1">
    <citation type="submission" date="2020-02" db="EMBL/GenBank/DDBJ databases">
        <title>Delineation of the pyrene-degrading pathway in Roseobacter clade bacteria by genomic analysis.</title>
        <authorList>
            <person name="Zhou H."/>
            <person name="Wang H."/>
        </authorList>
    </citation>
    <scope>NUCLEOTIDE SEQUENCE</scope>
    <source>
        <strain evidence="9">PrR005</strain>
    </source>
</reference>
<feature type="transmembrane region" description="Helical" evidence="7">
    <location>
        <begin position="48"/>
        <end position="68"/>
    </location>
</feature>
<evidence type="ECO:0000256" key="7">
    <source>
        <dbReference type="SAM" id="Phobius"/>
    </source>
</evidence>
<dbReference type="CDD" id="cd17477">
    <property type="entry name" value="MFS_YcaD_like"/>
    <property type="match status" value="1"/>
</dbReference>
<dbReference type="AlphaFoldDB" id="A0A6B2NNH7"/>
<feature type="transmembrane region" description="Helical" evidence="7">
    <location>
        <begin position="361"/>
        <end position="379"/>
    </location>
</feature>
<keyword evidence="3" id="KW-1003">Cell membrane</keyword>
<feature type="transmembrane region" description="Helical" evidence="7">
    <location>
        <begin position="272"/>
        <end position="290"/>
    </location>
</feature>
<keyword evidence="6 7" id="KW-0472">Membrane</keyword>
<evidence type="ECO:0000313" key="9">
    <source>
        <dbReference type="EMBL" id="NDW44830.1"/>
    </source>
</evidence>
<dbReference type="PANTHER" id="PTHR23521">
    <property type="entry name" value="TRANSPORTER MFS SUPERFAMILY"/>
    <property type="match status" value="1"/>
</dbReference>
<dbReference type="GO" id="GO:0005886">
    <property type="term" value="C:plasma membrane"/>
    <property type="evidence" value="ECO:0007669"/>
    <property type="project" value="UniProtKB-SubCell"/>
</dbReference>
<proteinExistence type="predicted"/>
<gene>
    <name evidence="9" type="ORF">G0P99_07665</name>
</gene>
<feature type="transmembrane region" description="Helical" evidence="7">
    <location>
        <begin position="12"/>
        <end position="36"/>
    </location>
</feature>
<dbReference type="EMBL" id="JAAGOX010000011">
    <property type="protein sequence ID" value="NDW44830.1"/>
    <property type="molecule type" value="Genomic_DNA"/>
</dbReference>
<dbReference type="RefSeq" id="WP_164128793.1">
    <property type="nucleotide sequence ID" value="NZ_JAAGOX010000011.1"/>
</dbReference>
<name>A0A6B2NNH7_9RHOB</name>
<feature type="domain" description="Major facilitator superfamily (MFS) profile" evidence="8">
    <location>
        <begin position="1"/>
        <end position="384"/>
    </location>
</feature>
<feature type="transmembrane region" description="Helical" evidence="7">
    <location>
        <begin position="328"/>
        <end position="349"/>
    </location>
</feature>
<feature type="transmembrane region" description="Helical" evidence="7">
    <location>
        <begin position="80"/>
        <end position="97"/>
    </location>
</feature>
<comment type="caution">
    <text evidence="9">The sequence shown here is derived from an EMBL/GenBank/DDBJ whole genome shotgun (WGS) entry which is preliminary data.</text>
</comment>
<feature type="transmembrane region" description="Helical" evidence="7">
    <location>
        <begin position="168"/>
        <end position="189"/>
    </location>
</feature>
<comment type="subcellular location">
    <subcellularLocation>
        <location evidence="1">Cell membrane</location>
        <topology evidence="1">Multi-pass membrane protein</topology>
    </subcellularLocation>
</comment>
<protein>
    <submittedName>
        <fullName evidence="9">MFS transporter</fullName>
    </submittedName>
</protein>
<feature type="transmembrane region" description="Helical" evidence="7">
    <location>
        <begin position="296"/>
        <end position="316"/>
    </location>
</feature>
<dbReference type="PROSITE" id="PS50850">
    <property type="entry name" value="MFS"/>
    <property type="match status" value="1"/>
</dbReference>
<feature type="transmembrane region" description="Helical" evidence="7">
    <location>
        <begin position="237"/>
        <end position="260"/>
    </location>
</feature>